<keyword evidence="1" id="KW-0812">Transmembrane</keyword>
<keyword evidence="1" id="KW-1133">Transmembrane helix</keyword>
<dbReference type="GO" id="GO:0016740">
    <property type="term" value="F:transferase activity"/>
    <property type="evidence" value="ECO:0007669"/>
    <property type="project" value="UniProtKB-KW"/>
</dbReference>
<accession>A0A0R3KGA9</accession>
<proteinExistence type="predicted"/>
<reference evidence="3 4" key="1">
    <citation type="submission" date="2014-03" db="EMBL/GenBank/DDBJ databases">
        <title>Bradyrhizobium valentinum sp. nov., isolated from effective nodules of Lupinus mariae-josephae, a lupine endemic of basic-lime soils in Eastern Spain.</title>
        <authorList>
            <person name="Duran D."/>
            <person name="Rey L."/>
            <person name="Navarro A."/>
            <person name="Busquets A."/>
            <person name="Imperial J."/>
            <person name="Ruiz-Argueso T."/>
        </authorList>
    </citation>
    <scope>NUCLEOTIDE SEQUENCE [LARGE SCALE GENOMIC DNA]</scope>
    <source>
        <strain evidence="3 4">PAC68</strain>
    </source>
</reference>
<sequence length="338" mass="38182">MDQAGTIDGNTQHASAFPHLGVVVIGRNEGLRLVACFNSLPKVPVVYVDSGSTDASVTAARQRHIDVVELDLSVPFTAARARNAGFAQLLRTHPDLIYVQFVDGDCQLLEEWTKSALAFLESSSDVAAVCGRLRERYPDRSVYNWLCDKEWDRPVGKVRSCAGNVMMRVLALTNVGGYREDVIAAEEDELCVRLRAADWHIWRLPDAMAYHDAAMLHFRQWWRRAFRAGYAFAQGAHLHGSTPDRHFVWESRRAWIWGLLLPLLCTSAGFVLHPLGWNAFLIYPLQLLRLIANGSGSARDRVRLATFQLLARFPEGLGQLAFLRDRILRQRPQLIEHK</sequence>
<name>A0A0R3KGA9_9BRAD</name>
<dbReference type="InterPro" id="IPR029044">
    <property type="entry name" value="Nucleotide-diphossugar_trans"/>
</dbReference>
<dbReference type="AlphaFoldDB" id="A0A0R3KGA9"/>
<dbReference type="PANTHER" id="PTHR43646">
    <property type="entry name" value="GLYCOSYLTRANSFERASE"/>
    <property type="match status" value="1"/>
</dbReference>
<dbReference type="OrthoDB" id="8416156at2"/>
<keyword evidence="3" id="KW-0808">Transferase</keyword>
<dbReference type="STRING" id="280332.CQ12_04195"/>
<evidence type="ECO:0000256" key="1">
    <source>
        <dbReference type="SAM" id="Phobius"/>
    </source>
</evidence>
<feature type="transmembrane region" description="Helical" evidence="1">
    <location>
        <begin position="254"/>
        <end position="275"/>
    </location>
</feature>
<dbReference type="InterPro" id="IPR001173">
    <property type="entry name" value="Glyco_trans_2-like"/>
</dbReference>
<gene>
    <name evidence="3" type="ORF">CQ12_04195</name>
</gene>
<dbReference type="Proteomes" id="UP000050863">
    <property type="component" value="Unassembled WGS sequence"/>
</dbReference>
<keyword evidence="4" id="KW-1185">Reference proteome</keyword>
<evidence type="ECO:0000313" key="4">
    <source>
        <dbReference type="Proteomes" id="UP000050863"/>
    </source>
</evidence>
<keyword evidence="1" id="KW-0472">Membrane</keyword>
<dbReference type="SUPFAM" id="SSF53448">
    <property type="entry name" value="Nucleotide-diphospho-sugar transferases"/>
    <property type="match status" value="1"/>
</dbReference>
<dbReference type="Pfam" id="PF00535">
    <property type="entry name" value="Glycos_transf_2"/>
    <property type="match status" value="1"/>
</dbReference>
<dbReference type="PANTHER" id="PTHR43646:SF6">
    <property type="entry name" value="PRE-MYCOFACTOCIN GLYCOSYLTRANSFERASE"/>
    <property type="match status" value="1"/>
</dbReference>
<evidence type="ECO:0000259" key="2">
    <source>
        <dbReference type="Pfam" id="PF00535"/>
    </source>
</evidence>
<evidence type="ECO:0000313" key="3">
    <source>
        <dbReference type="EMBL" id="KRQ94737.1"/>
    </source>
</evidence>
<feature type="domain" description="Glycosyltransferase 2-like" evidence="2">
    <location>
        <begin position="22"/>
        <end position="136"/>
    </location>
</feature>
<dbReference type="Gene3D" id="3.90.550.10">
    <property type="entry name" value="Spore Coat Polysaccharide Biosynthesis Protein SpsA, Chain A"/>
    <property type="match status" value="1"/>
</dbReference>
<comment type="caution">
    <text evidence="3">The sequence shown here is derived from an EMBL/GenBank/DDBJ whole genome shotgun (WGS) entry which is preliminary data.</text>
</comment>
<dbReference type="EMBL" id="LLXZ01000215">
    <property type="protein sequence ID" value="KRQ94737.1"/>
    <property type="molecule type" value="Genomic_DNA"/>
</dbReference>
<protein>
    <submittedName>
        <fullName evidence="3">Glycosyl transferase</fullName>
    </submittedName>
</protein>
<organism evidence="3 4">
    <name type="scientific">Bradyrhizobium jicamae</name>
    <dbReference type="NCBI Taxonomy" id="280332"/>
    <lineage>
        <taxon>Bacteria</taxon>
        <taxon>Pseudomonadati</taxon>
        <taxon>Pseudomonadota</taxon>
        <taxon>Alphaproteobacteria</taxon>
        <taxon>Hyphomicrobiales</taxon>
        <taxon>Nitrobacteraceae</taxon>
        <taxon>Bradyrhizobium</taxon>
    </lineage>
</organism>